<organism evidence="1 2">
    <name type="scientific">Dongia rigui</name>
    <dbReference type="NCBI Taxonomy" id="940149"/>
    <lineage>
        <taxon>Bacteria</taxon>
        <taxon>Pseudomonadati</taxon>
        <taxon>Pseudomonadota</taxon>
        <taxon>Alphaproteobacteria</taxon>
        <taxon>Rhodospirillales</taxon>
        <taxon>Dongiaceae</taxon>
        <taxon>Dongia</taxon>
    </lineage>
</organism>
<protein>
    <submittedName>
        <fullName evidence="1">Peptidase</fullName>
    </submittedName>
</protein>
<dbReference type="PANTHER" id="PTHR40202">
    <property type="match status" value="1"/>
</dbReference>
<name>A0ABU5DZG0_9PROT</name>
<sequence>MSKTVSFLQMKDGTREDYLMLDQSERDHAKGLPARVMTTLARLDESLEGYKVSRLEHSLQSATRAEADGADPEMVVAALVHDIGDELAPYNHAEIASGLLRPYVRPEVTWVVEKHGIFQMYYYAHHLGGNRNARDQFKGHEWYGACHRFCESWDQASFDPDYATKPLAYWEPLVKEIFGRKAHDPRYVKAEAA</sequence>
<keyword evidence="2" id="KW-1185">Reference proteome</keyword>
<dbReference type="Gene3D" id="1.10.3210.10">
    <property type="entry name" value="Hypothetical protein af1432"/>
    <property type="match status" value="1"/>
</dbReference>
<dbReference type="EMBL" id="JAXCLX010000001">
    <property type="protein sequence ID" value="MDY0872329.1"/>
    <property type="molecule type" value="Genomic_DNA"/>
</dbReference>
<dbReference type="InterPro" id="IPR052567">
    <property type="entry name" value="OP_Dioxygenase"/>
</dbReference>
<reference evidence="1 2" key="1">
    <citation type="journal article" date="2013" name="Antonie Van Leeuwenhoek">
        <title>Dongia rigui sp. nov., isolated from freshwater of a large wetland in Korea.</title>
        <authorList>
            <person name="Baik K.S."/>
            <person name="Hwang Y.M."/>
            <person name="Choi J.S."/>
            <person name="Kwon J."/>
            <person name="Seong C.N."/>
        </authorList>
    </citation>
    <scope>NUCLEOTIDE SEQUENCE [LARGE SCALE GENOMIC DNA]</scope>
    <source>
        <strain evidence="1 2">04SU4-P</strain>
    </source>
</reference>
<dbReference type="PANTHER" id="PTHR40202:SF1">
    <property type="entry name" value="HD DOMAIN-CONTAINING PROTEIN"/>
    <property type="match status" value="1"/>
</dbReference>
<dbReference type="SUPFAM" id="SSF109604">
    <property type="entry name" value="HD-domain/PDEase-like"/>
    <property type="match status" value="1"/>
</dbReference>
<proteinExistence type="predicted"/>
<evidence type="ECO:0000313" key="2">
    <source>
        <dbReference type="Proteomes" id="UP001271769"/>
    </source>
</evidence>
<gene>
    <name evidence="1" type="ORF">SMD31_10365</name>
</gene>
<evidence type="ECO:0000313" key="1">
    <source>
        <dbReference type="EMBL" id="MDY0872329.1"/>
    </source>
</evidence>
<dbReference type="RefSeq" id="WP_320500749.1">
    <property type="nucleotide sequence ID" value="NZ_JAXCLX010000001.1"/>
</dbReference>
<accession>A0ABU5DZG0</accession>
<comment type="caution">
    <text evidence="1">The sequence shown here is derived from an EMBL/GenBank/DDBJ whole genome shotgun (WGS) entry which is preliminary data.</text>
</comment>
<dbReference type="Proteomes" id="UP001271769">
    <property type="component" value="Unassembled WGS sequence"/>
</dbReference>